<evidence type="ECO:0000313" key="5">
    <source>
        <dbReference type="Proteomes" id="UP000827092"/>
    </source>
</evidence>
<dbReference type="InterPro" id="IPR053134">
    <property type="entry name" value="RNA-dir_DNA_polymerase"/>
</dbReference>
<dbReference type="PROSITE" id="PS00141">
    <property type="entry name" value="ASP_PROTEASE"/>
    <property type="match status" value="1"/>
</dbReference>
<dbReference type="Gene3D" id="3.10.10.10">
    <property type="entry name" value="HIV Type 1 Reverse Transcriptase, subunit A, domain 1"/>
    <property type="match status" value="1"/>
</dbReference>
<dbReference type="CDD" id="cd06094">
    <property type="entry name" value="RP_Saci_like"/>
    <property type="match status" value="1"/>
</dbReference>
<dbReference type="AlphaFoldDB" id="A0AAV6TUH8"/>
<dbReference type="SUPFAM" id="SSF56672">
    <property type="entry name" value="DNA/RNA polymerases"/>
    <property type="match status" value="1"/>
</dbReference>
<dbReference type="PANTHER" id="PTHR24559">
    <property type="entry name" value="TRANSPOSON TY3-I GAG-POL POLYPROTEIN"/>
    <property type="match status" value="1"/>
</dbReference>
<dbReference type="PANTHER" id="PTHR24559:SF444">
    <property type="entry name" value="REVERSE TRANSCRIPTASE DOMAIN-CONTAINING PROTEIN"/>
    <property type="match status" value="1"/>
</dbReference>
<reference evidence="4 5" key="1">
    <citation type="journal article" date="2022" name="Nat. Ecol. Evol.">
        <title>A masculinizing supergene underlies an exaggerated male reproductive morph in a spider.</title>
        <authorList>
            <person name="Hendrickx F."/>
            <person name="De Corte Z."/>
            <person name="Sonet G."/>
            <person name="Van Belleghem S.M."/>
            <person name="Kostlbacher S."/>
            <person name="Vangestel C."/>
        </authorList>
    </citation>
    <scope>NUCLEOTIDE SEQUENCE [LARGE SCALE GENOMIC DNA]</scope>
    <source>
        <strain evidence="4">W744_W776</strain>
    </source>
</reference>
<dbReference type="InterPro" id="IPR021109">
    <property type="entry name" value="Peptidase_aspartic_dom_sf"/>
</dbReference>
<evidence type="ECO:0000256" key="1">
    <source>
        <dbReference type="ARBA" id="ARBA00022801"/>
    </source>
</evidence>
<dbReference type="FunFam" id="2.40.70.10:FF:000130">
    <property type="entry name" value="Retrovirus-related Pol polyprotein from transposon opus-like Protein"/>
    <property type="match status" value="1"/>
</dbReference>
<dbReference type="Proteomes" id="UP000827092">
    <property type="component" value="Unassembled WGS sequence"/>
</dbReference>
<evidence type="ECO:0000259" key="3">
    <source>
        <dbReference type="PROSITE" id="PS50175"/>
    </source>
</evidence>
<dbReference type="InterPro" id="IPR001995">
    <property type="entry name" value="Peptidase_A2_cat"/>
</dbReference>
<dbReference type="InterPro" id="IPR043502">
    <property type="entry name" value="DNA/RNA_pol_sf"/>
</dbReference>
<gene>
    <name evidence="4" type="ORF">JTE90_018878</name>
</gene>
<dbReference type="PROSITE" id="PS50175">
    <property type="entry name" value="ASP_PROT_RETROV"/>
    <property type="match status" value="1"/>
</dbReference>
<dbReference type="CDD" id="cd01647">
    <property type="entry name" value="RT_LTR"/>
    <property type="match status" value="1"/>
</dbReference>
<accession>A0AAV6TUH8</accession>
<dbReference type="EMBL" id="JAFNEN010000983">
    <property type="protein sequence ID" value="KAG8175585.1"/>
    <property type="molecule type" value="Genomic_DNA"/>
</dbReference>
<feature type="region of interest" description="Disordered" evidence="2">
    <location>
        <begin position="1"/>
        <end position="28"/>
    </location>
</feature>
<dbReference type="GO" id="GO:0004190">
    <property type="term" value="F:aspartic-type endopeptidase activity"/>
    <property type="evidence" value="ECO:0007669"/>
    <property type="project" value="InterPro"/>
</dbReference>
<dbReference type="Gene3D" id="2.40.70.10">
    <property type="entry name" value="Acid Proteases"/>
    <property type="match status" value="1"/>
</dbReference>
<dbReference type="GO" id="GO:0006508">
    <property type="term" value="P:proteolysis"/>
    <property type="evidence" value="ECO:0007669"/>
    <property type="project" value="InterPro"/>
</dbReference>
<dbReference type="Gene3D" id="3.30.70.270">
    <property type="match status" value="1"/>
</dbReference>
<dbReference type="InterPro" id="IPR043128">
    <property type="entry name" value="Rev_trsase/Diguanyl_cyclase"/>
</dbReference>
<evidence type="ECO:0000256" key="2">
    <source>
        <dbReference type="SAM" id="MobiDB-lite"/>
    </source>
</evidence>
<feature type="domain" description="Peptidase A2" evidence="3">
    <location>
        <begin position="58"/>
        <end position="132"/>
    </location>
</feature>
<protein>
    <recommendedName>
        <fullName evidence="3">Peptidase A2 domain-containing protein</fullName>
    </recommendedName>
</protein>
<dbReference type="InterPro" id="IPR001969">
    <property type="entry name" value="Aspartic_peptidase_AS"/>
</dbReference>
<organism evidence="4 5">
    <name type="scientific">Oedothorax gibbosus</name>
    <dbReference type="NCBI Taxonomy" id="931172"/>
    <lineage>
        <taxon>Eukaryota</taxon>
        <taxon>Metazoa</taxon>
        <taxon>Ecdysozoa</taxon>
        <taxon>Arthropoda</taxon>
        <taxon>Chelicerata</taxon>
        <taxon>Arachnida</taxon>
        <taxon>Araneae</taxon>
        <taxon>Araneomorphae</taxon>
        <taxon>Entelegynae</taxon>
        <taxon>Araneoidea</taxon>
        <taxon>Linyphiidae</taxon>
        <taxon>Erigoninae</taxon>
        <taxon>Oedothorax</taxon>
    </lineage>
</organism>
<comment type="caution">
    <text evidence="4">The sequence shown here is derived from an EMBL/GenBank/DDBJ whole genome shotgun (WGS) entry which is preliminary data.</text>
</comment>
<dbReference type="InterPro" id="IPR034132">
    <property type="entry name" value="RP_Saci-like"/>
</dbReference>
<dbReference type="SUPFAM" id="SSF50630">
    <property type="entry name" value="Acid proteases"/>
    <property type="match status" value="1"/>
</dbReference>
<keyword evidence="1" id="KW-0378">Hydrolase</keyword>
<proteinExistence type="predicted"/>
<sequence length="421" mass="47902">MRRDRNEQRRKKDVGHPTGVATDEEKSSHFLRIRPSLEATSDHGQPKRLFLVDKSTGLRFLIDTGAEISIVPPKTPQERNRPPGKMKLYAANGTSIPTIGEKLLHVDLNLRRSLPWPFVIAAVSHPILGADFLKNFGLLVDMKNNRLIDTSTGRKVSAPVIASSYGTISLLAQDSKYKDLLSEFPEIIKVSNPVKINHQVDHHIETTGPPVFSRARRLTPETLAIAKQEFQYMINQGICRPSKSSWASPLHMVPKKDGDWRPCGDYRRLNNVTKPDRYPIPHIHDVAQQLEGKTIFSTIDLFRAYHLSSCRRFRLSHRRSLRTDRYKRISTIDTPSPIDYQKMAEVQKKDRELQDLLHRPEGASLKLQPMQFQNSNLYCDTSAGMGRCVTDGFDGLACNLQGRLDSYACTVELRHQHQIAW</sequence>
<keyword evidence="5" id="KW-1185">Reference proteome</keyword>
<dbReference type="GO" id="GO:0071897">
    <property type="term" value="P:DNA biosynthetic process"/>
    <property type="evidence" value="ECO:0007669"/>
    <property type="project" value="UniProtKB-ARBA"/>
</dbReference>
<name>A0AAV6TUH8_9ARAC</name>
<evidence type="ECO:0000313" key="4">
    <source>
        <dbReference type="EMBL" id="KAG8175585.1"/>
    </source>
</evidence>